<sequence length="385" mass="42791">MKYCFTICFVCGILIVPLLSVAQKTQSPVNVGATFLLINPDARSAGMGDVVTGIEPDPNALFGNAAKLLFAGNWGISANYSPWMRDMNNNKSNLGYLSAYKTWNGSEGVGLSMKFFDHGQITFRDDNGTMMQNYHAVEYAIDGTYARKLGDHLGLALTIRYIRSQLGAGAFNGLQQKPGSAVAGDVGLYYQNSADNLDFGNRYCWGISFTNIGTKLKYTDDTKRQTFLPMNLRIGGGYTFVHTQEHQFALAVDINKLLVPTPPIYKVDAGGQITNEIEKGRNPDRSVAETIFSSFTDAPGGFQEELREFTVASGLEYTYQHQFFARVGYFYEHPNKGYRQHFSAGLGVRVKALELDMAYLMPTDGSQQERRTLRFSLVYNISNDK</sequence>
<evidence type="ECO:0000313" key="3">
    <source>
        <dbReference type="EMBL" id="MET7000544.1"/>
    </source>
</evidence>
<dbReference type="InterPro" id="IPR047799">
    <property type="entry name" value="T9SS_OM_PorV"/>
</dbReference>
<feature type="domain" description="Type IX secretion system protein PorV" evidence="2">
    <location>
        <begin position="23"/>
        <end position="263"/>
    </location>
</feature>
<keyword evidence="4" id="KW-1185">Reference proteome</keyword>
<proteinExistence type="predicted"/>
<evidence type="ECO:0000256" key="1">
    <source>
        <dbReference type="SAM" id="SignalP"/>
    </source>
</evidence>
<evidence type="ECO:0000259" key="2">
    <source>
        <dbReference type="Pfam" id="PF19572"/>
    </source>
</evidence>
<dbReference type="NCBIfam" id="NF033709">
    <property type="entry name" value="PorV_fam"/>
    <property type="match status" value="1"/>
</dbReference>
<gene>
    <name evidence="3" type="primary">porV</name>
    <name evidence="3" type="ORF">ABR189_24340</name>
</gene>
<protein>
    <submittedName>
        <fullName evidence="3">Type IX secretion system outer membrane channel protein PorV</fullName>
    </submittedName>
</protein>
<dbReference type="EMBL" id="JBEXAC010000002">
    <property type="protein sequence ID" value="MET7000544.1"/>
    <property type="molecule type" value="Genomic_DNA"/>
</dbReference>
<reference evidence="3 4" key="1">
    <citation type="submission" date="2024-06" db="EMBL/GenBank/DDBJ databases">
        <title>Chitinophaga defluvii sp. nov., isolated from municipal sewage.</title>
        <authorList>
            <person name="Zhang L."/>
        </authorList>
    </citation>
    <scope>NUCLEOTIDE SEQUENCE [LARGE SCALE GENOMIC DNA]</scope>
    <source>
        <strain evidence="3 4">H8</strain>
    </source>
</reference>
<dbReference type="SUPFAM" id="SSF56935">
    <property type="entry name" value="Porins"/>
    <property type="match status" value="1"/>
</dbReference>
<accession>A0ABV2TBY5</accession>
<keyword evidence="1" id="KW-0732">Signal</keyword>
<dbReference type="Pfam" id="PF19572">
    <property type="entry name" value="PorV"/>
    <property type="match status" value="1"/>
</dbReference>
<name>A0ABV2TBY5_9BACT</name>
<comment type="caution">
    <text evidence="3">The sequence shown here is derived from an EMBL/GenBank/DDBJ whole genome shotgun (WGS) entry which is preliminary data.</text>
</comment>
<dbReference type="InterPro" id="IPR045741">
    <property type="entry name" value="PorV"/>
</dbReference>
<dbReference type="RefSeq" id="WP_354663101.1">
    <property type="nucleotide sequence ID" value="NZ_JBEXAC010000002.1"/>
</dbReference>
<feature type="chain" id="PRO_5046318365" evidence="1">
    <location>
        <begin position="23"/>
        <end position="385"/>
    </location>
</feature>
<organism evidence="3 4">
    <name type="scientific">Chitinophaga defluvii</name>
    <dbReference type="NCBI Taxonomy" id="3163343"/>
    <lineage>
        <taxon>Bacteria</taxon>
        <taxon>Pseudomonadati</taxon>
        <taxon>Bacteroidota</taxon>
        <taxon>Chitinophagia</taxon>
        <taxon>Chitinophagales</taxon>
        <taxon>Chitinophagaceae</taxon>
        <taxon>Chitinophaga</taxon>
    </lineage>
</organism>
<dbReference type="NCBIfam" id="NF033710">
    <property type="entry name" value="T9SS_OM_PorV"/>
    <property type="match status" value="1"/>
</dbReference>
<evidence type="ECO:0000313" key="4">
    <source>
        <dbReference type="Proteomes" id="UP001549749"/>
    </source>
</evidence>
<feature type="signal peptide" evidence="1">
    <location>
        <begin position="1"/>
        <end position="22"/>
    </location>
</feature>
<dbReference type="Proteomes" id="UP001549749">
    <property type="component" value="Unassembled WGS sequence"/>
</dbReference>
<dbReference type="Gene3D" id="2.40.160.60">
    <property type="entry name" value="Outer membrane protein transport protein (OMPP1/FadL/TodX)"/>
    <property type="match status" value="1"/>
</dbReference>